<evidence type="ECO:0008006" key="6">
    <source>
        <dbReference type="Google" id="ProtNLM"/>
    </source>
</evidence>
<dbReference type="Proteomes" id="UP000006044">
    <property type="component" value="Unassembled WGS sequence"/>
</dbReference>
<accession>K0X6A4</accession>
<keyword evidence="5" id="KW-1185">Reference proteome</keyword>
<evidence type="ECO:0000259" key="3">
    <source>
        <dbReference type="Pfam" id="PF16344"/>
    </source>
</evidence>
<feature type="domain" description="FecR protein" evidence="2">
    <location>
        <begin position="130"/>
        <end position="219"/>
    </location>
</feature>
<keyword evidence="1" id="KW-0472">Membrane</keyword>
<dbReference type="FunFam" id="2.60.120.1440:FF:000001">
    <property type="entry name" value="Putative anti-sigma factor"/>
    <property type="match status" value="1"/>
</dbReference>
<dbReference type="Gene3D" id="2.60.120.1440">
    <property type="match status" value="1"/>
</dbReference>
<gene>
    <name evidence="4" type="ORF">HMPREF9448_00105</name>
</gene>
<dbReference type="InterPro" id="IPR032508">
    <property type="entry name" value="FecR_C"/>
</dbReference>
<sequence>MQNPTPTRQELSSYFFDRCTPEISNKVERWFFKNGNSQEAKKLLFSLWEELEDTTSSTSPEEIQAAFEQFKARLLSSAPQENKSKKPNLFLWIQRIAAILILPLIIFSGYLFYQHQKEENIVWIEKSAGYGDIKHITLPDNTTVWLNAGSTIIYPEEFIGRFRQIFFTGEGHFSVAKNKEKPFIIKSNESSIEVLGTQFNLKSYSNDNRIEVALLDGSVAFCYPSTTDQEMKCILSPGEQVYYNRTTHNLEKKNFILSDYSSWKDGKYYFKNETLENIAKQLERNFDVNIIIKNDSLKQIPYHMAFVNNETLDDILSAMNLDGYLTIKRDGKIIEIY</sequence>
<evidence type="ECO:0000313" key="5">
    <source>
        <dbReference type="Proteomes" id="UP000006044"/>
    </source>
</evidence>
<dbReference type="PANTHER" id="PTHR30273:SF2">
    <property type="entry name" value="PROTEIN FECR"/>
    <property type="match status" value="1"/>
</dbReference>
<dbReference type="InterPro" id="IPR006860">
    <property type="entry name" value="FecR"/>
</dbReference>
<proteinExistence type="predicted"/>
<dbReference type="AlphaFoldDB" id="K0X6A4"/>
<dbReference type="GeneID" id="77847480"/>
<dbReference type="InterPro" id="IPR012373">
    <property type="entry name" value="Ferrdict_sens_TM"/>
</dbReference>
<dbReference type="PATRIC" id="fig|742726.3.peg.103"/>
<dbReference type="OrthoDB" id="1096949at2"/>
<dbReference type="HOGENOM" id="CLU_050192_2_3_10"/>
<dbReference type="Gene3D" id="3.55.50.30">
    <property type="match status" value="1"/>
</dbReference>
<organism evidence="4 5">
    <name type="scientific">Barnesiella intestinihominis YIT 11860</name>
    <dbReference type="NCBI Taxonomy" id="742726"/>
    <lineage>
        <taxon>Bacteria</taxon>
        <taxon>Pseudomonadati</taxon>
        <taxon>Bacteroidota</taxon>
        <taxon>Bacteroidia</taxon>
        <taxon>Bacteroidales</taxon>
        <taxon>Barnesiellaceae</taxon>
        <taxon>Barnesiella</taxon>
    </lineage>
</organism>
<evidence type="ECO:0000259" key="2">
    <source>
        <dbReference type="Pfam" id="PF04773"/>
    </source>
</evidence>
<keyword evidence="1" id="KW-0812">Transmembrane</keyword>
<evidence type="ECO:0000256" key="1">
    <source>
        <dbReference type="SAM" id="Phobius"/>
    </source>
</evidence>
<keyword evidence="1" id="KW-1133">Transmembrane helix</keyword>
<dbReference type="STRING" id="742726.HMPREF9448_00105"/>
<dbReference type="Pfam" id="PF16344">
    <property type="entry name" value="FecR_C"/>
    <property type="match status" value="1"/>
</dbReference>
<dbReference type="Pfam" id="PF04773">
    <property type="entry name" value="FecR"/>
    <property type="match status" value="1"/>
</dbReference>
<dbReference type="EMBL" id="ADLE01000001">
    <property type="protein sequence ID" value="EJZ65931.1"/>
    <property type="molecule type" value="Genomic_DNA"/>
</dbReference>
<dbReference type="PIRSF" id="PIRSF018266">
    <property type="entry name" value="FecR"/>
    <property type="match status" value="1"/>
</dbReference>
<feature type="domain" description="Protein FecR C-terminal" evidence="3">
    <location>
        <begin position="267"/>
        <end position="335"/>
    </location>
</feature>
<reference evidence="4 5" key="1">
    <citation type="submission" date="2012-08" db="EMBL/GenBank/DDBJ databases">
        <title>The Genome Sequence of Barnesiella intestinihominis YIT 11860.</title>
        <authorList>
            <consortium name="The Broad Institute Genome Sequencing Platform"/>
            <person name="Earl A."/>
            <person name="Ward D."/>
            <person name="Feldgarden M."/>
            <person name="Gevers D."/>
            <person name="Morotomi M."/>
            <person name="Walker B."/>
            <person name="Young S.K."/>
            <person name="Zeng Q."/>
            <person name="Gargeya S."/>
            <person name="Fitzgerald M."/>
            <person name="Haas B."/>
            <person name="Abouelleil A."/>
            <person name="Alvarado L."/>
            <person name="Arachchi H.M."/>
            <person name="Berlin A.M."/>
            <person name="Chapman S.B."/>
            <person name="Goldberg J."/>
            <person name="Griggs A."/>
            <person name="Gujja S."/>
            <person name="Hansen M."/>
            <person name="Howarth C."/>
            <person name="Imamovic A."/>
            <person name="Larimer J."/>
            <person name="McCowen C."/>
            <person name="Montmayeur A."/>
            <person name="Murphy C."/>
            <person name="Neiman D."/>
            <person name="Pearson M."/>
            <person name="Priest M."/>
            <person name="Roberts A."/>
            <person name="Saif S."/>
            <person name="Shea T."/>
            <person name="Sisk P."/>
            <person name="Sykes S."/>
            <person name="Wortman J."/>
            <person name="Nusbaum C."/>
            <person name="Birren B."/>
        </authorList>
    </citation>
    <scope>NUCLEOTIDE SEQUENCE [LARGE SCALE GENOMIC DNA]</scope>
    <source>
        <strain evidence="4 5">YIT 11860</strain>
    </source>
</reference>
<name>K0X6A4_9BACT</name>
<comment type="caution">
    <text evidence="4">The sequence shown here is derived from an EMBL/GenBank/DDBJ whole genome shotgun (WGS) entry which is preliminary data.</text>
</comment>
<feature type="transmembrane region" description="Helical" evidence="1">
    <location>
        <begin position="89"/>
        <end position="113"/>
    </location>
</feature>
<dbReference type="PANTHER" id="PTHR30273">
    <property type="entry name" value="PERIPLASMIC SIGNAL SENSOR AND SIGMA FACTOR ACTIVATOR FECR-RELATED"/>
    <property type="match status" value="1"/>
</dbReference>
<dbReference type="RefSeq" id="WP_008860735.1">
    <property type="nucleotide sequence ID" value="NZ_CAXSYG010000002.1"/>
</dbReference>
<protein>
    <recommendedName>
        <fullName evidence="6">FecR protein domain-containing protein</fullName>
    </recommendedName>
</protein>
<dbReference type="GO" id="GO:0016989">
    <property type="term" value="F:sigma factor antagonist activity"/>
    <property type="evidence" value="ECO:0007669"/>
    <property type="project" value="TreeGrafter"/>
</dbReference>
<evidence type="ECO:0000313" key="4">
    <source>
        <dbReference type="EMBL" id="EJZ65931.1"/>
    </source>
</evidence>
<dbReference type="eggNOG" id="COG3712">
    <property type="taxonomic scope" value="Bacteria"/>
</dbReference>